<accession>A0ABT9NHE2</accession>
<protein>
    <submittedName>
        <fullName evidence="2">ABC transport system permease protein</fullName>
    </submittedName>
</protein>
<dbReference type="Proteomes" id="UP001243212">
    <property type="component" value="Unassembled WGS sequence"/>
</dbReference>
<sequence>MLREHLEYHWRSYVLPVITLVILCALTFTALAMVSYGDRAVQTSARVSTPRADFLVYMEAGAASDLATALGQNPNVELVHVDAWRAAEAISATGNVSMVLRNLPPKGLRTQALTRGDYPTEDNQLAVTHQLAKALEIDVGSYLTLAGDQVAERYLVTGIYARSPFEDRIDSAYEGLTHSANPGYVAAHVDNSGQGGIEVKATSAGAAQNVIEDVLALGNSVVIRSEDRQQLVFARHARAMSAISITVPWLLATGFLASTTVLTLGLVRNRHRRATERRNLRALGIARRTLTWIQISELGAAGVLAALIGLGIGAAASVSIVGILRSLPGAQFLPSTLSAPPRAYLFALAALALALLLAVLLANSITKTEGLRRVMWLAPFTIIVGAATIYWATNIAHNFDQPAPHAIQIRMVALIALLLGLVYSLGIFLSGALSRRTVLIARTYLRPRSRVGLVRLQSLLVIFLAAGAISSLHTTTSSLAGEDLALHDRFDVAIRARLGEFELTDHQISTVRSWQAAKSTLSLHMVETDLPVDADFQPGPIYAVNDDEADAYFSSALDITSHLLVPRGTKHIPATLEFGYEDAEGVSRTVRLDVVKSNVPVALMSVADAPGLKVDEIWVRLEPGAHETLPQTYPDFEQRLGEDTPNSRPVITLSRSAGDFTPLNSGHLAMIVQSSIVIVLTFLAFTRLPLAFSATQSEIRTLRALGLGLRRQHLRRIGDAAFSAAVMLAGGCLVGIATSWIVLAESGLPGALKVPYLAIAAKMILLLLAGIAIGALTARTDVAQATNTAK</sequence>
<feature type="transmembrane region" description="Helical" evidence="1">
    <location>
        <begin position="720"/>
        <end position="742"/>
    </location>
</feature>
<name>A0ABT9NHE2_9ACTO</name>
<keyword evidence="1" id="KW-1133">Transmembrane helix</keyword>
<gene>
    <name evidence="2" type="ORF">J2S70_001404</name>
</gene>
<evidence type="ECO:0000313" key="2">
    <source>
        <dbReference type="EMBL" id="MDP9806822.1"/>
    </source>
</evidence>
<keyword evidence="3" id="KW-1185">Reference proteome</keyword>
<reference evidence="2 3" key="1">
    <citation type="submission" date="2023-07" db="EMBL/GenBank/DDBJ databases">
        <title>Sequencing the genomes of 1000 actinobacteria strains.</title>
        <authorList>
            <person name="Klenk H.-P."/>
        </authorList>
    </citation>
    <scope>NUCLEOTIDE SEQUENCE [LARGE SCALE GENOMIC DNA]</scope>
    <source>
        <strain evidence="2 3">DSM 17163</strain>
    </source>
</reference>
<feature type="transmembrane region" description="Helical" evidence="1">
    <location>
        <begin position="12"/>
        <end position="36"/>
    </location>
</feature>
<feature type="transmembrane region" description="Helical" evidence="1">
    <location>
        <begin position="668"/>
        <end position="690"/>
    </location>
</feature>
<dbReference type="EMBL" id="JAUSQX010000001">
    <property type="protein sequence ID" value="MDP9806822.1"/>
    <property type="molecule type" value="Genomic_DNA"/>
</dbReference>
<organism evidence="2 3">
    <name type="scientific">Trueperella bonasi</name>
    <dbReference type="NCBI Taxonomy" id="312286"/>
    <lineage>
        <taxon>Bacteria</taxon>
        <taxon>Bacillati</taxon>
        <taxon>Actinomycetota</taxon>
        <taxon>Actinomycetes</taxon>
        <taxon>Actinomycetales</taxon>
        <taxon>Actinomycetaceae</taxon>
        <taxon>Trueperella</taxon>
    </lineage>
</organism>
<feature type="transmembrane region" description="Helical" evidence="1">
    <location>
        <begin position="298"/>
        <end position="323"/>
    </location>
</feature>
<feature type="transmembrane region" description="Helical" evidence="1">
    <location>
        <begin position="453"/>
        <end position="472"/>
    </location>
</feature>
<keyword evidence="1" id="KW-0472">Membrane</keyword>
<feature type="transmembrane region" description="Helical" evidence="1">
    <location>
        <begin position="412"/>
        <end position="433"/>
    </location>
</feature>
<feature type="transmembrane region" description="Helical" evidence="1">
    <location>
        <begin position="374"/>
        <end position="392"/>
    </location>
</feature>
<keyword evidence="1" id="KW-0812">Transmembrane</keyword>
<feature type="transmembrane region" description="Helical" evidence="1">
    <location>
        <begin position="343"/>
        <end position="362"/>
    </location>
</feature>
<evidence type="ECO:0000256" key="1">
    <source>
        <dbReference type="SAM" id="Phobius"/>
    </source>
</evidence>
<comment type="caution">
    <text evidence="2">The sequence shown here is derived from an EMBL/GenBank/DDBJ whole genome shotgun (WGS) entry which is preliminary data.</text>
</comment>
<dbReference type="RefSeq" id="WP_307683019.1">
    <property type="nucleotide sequence ID" value="NZ_JAUSQX010000001.1"/>
</dbReference>
<proteinExistence type="predicted"/>
<feature type="transmembrane region" description="Helical" evidence="1">
    <location>
        <begin position="754"/>
        <end position="776"/>
    </location>
</feature>
<feature type="transmembrane region" description="Helical" evidence="1">
    <location>
        <begin position="247"/>
        <end position="267"/>
    </location>
</feature>
<evidence type="ECO:0000313" key="3">
    <source>
        <dbReference type="Proteomes" id="UP001243212"/>
    </source>
</evidence>